<keyword evidence="1" id="KW-1133">Transmembrane helix</keyword>
<keyword evidence="3" id="KW-1185">Reference proteome</keyword>
<reference evidence="2" key="1">
    <citation type="journal article" date="2020" name="Stud. Mycol.">
        <title>101 Dothideomycetes genomes: a test case for predicting lifestyles and emergence of pathogens.</title>
        <authorList>
            <person name="Haridas S."/>
            <person name="Albert R."/>
            <person name="Binder M."/>
            <person name="Bloem J."/>
            <person name="Labutti K."/>
            <person name="Salamov A."/>
            <person name="Andreopoulos B."/>
            <person name="Baker S."/>
            <person name="Barry K."/>
            <person name="Bills G."/>
            <person name="Bluhm B."/>
            <person name="Cannon C."/>
            <person name="Castanera R."/>
            <person name="Culley D."/>
            <person name="Daum C."/>
            <person name="Ezra D."/>
            <person name="Gonzalez J."/>
            <person name="Henrissat B."/>
            <person name="Kuo A."/>
            <person name="Liang C."/>
            <person name="Lipzen A."/>
            <person name="Lutzoni F."/>
            <person name="Magnuson J."/>
            <person name="Mondo S."/>
            <person name="Nolan M."/>
            <person name="Ohm R."/>
            <person name="Pangilinan J."/>
            <person name="Park H.-J."/>
            <person name="Ramirez L."/>
            <person name="Alfaro M."/>
            <person name="Sun H."/>
            <person name="Tritt A."/>
            <person name="Yoshinaga Y."/>
            <person name="Zwiers L.-H."/>
            <person name="Turgeon B."/>
            <person name="Goodwin S."/>
            <person name="Spatafora J."/>
            <person name="Crous P."/>
            <person name="Grigoriev I."/>
        </authorList>
    </citation>
    <scope>NUCLEOTIDE SEQUENCE</scope>
    <source>
        <strain evidence="2">CBS 269.34</strain>
    </source>
</reference>
<dbReference type="EMBL" id="MU004188">
    <property type="protein sequence ID" value="KAF2495909.1"/>
    <property type="molecule type" value="Genomic_DNA"/>
</dbReference>
<proteinExistence type="predicted"/>
<gene>
    <name evidence="2" type="ORF">BU16DRAFT_526450</name>
</gene>
<organism evidence="2 3">
    <name type="scientific">Lophium mytilinum</name>
    <dbReference type="NCBI Taxonomy" id="390894"/>
    <lineage>
        <taxon>Eukaryota</taxon>
        <taxon>Fungi</taxon>
        <taxon>Dikarya</taxon>
        <taxon>Ascomycota</taxon>
        <taxon>Pezizomycotina</taxon>
        <taxon>Dothideomycetes</taxon>
        <taxon>Pleosporomycetidae</taxon>
        <taxon>Mytilinidiales</taxon>
        <taxon>Mytilinidiaceae</taxon>
        <taxon>Lophium</taxon>
    </lineage>
</organism>
<evidence type="ECO:0000313" key="3">
    <source>
        <dbReference type="Proteomes" id="UP000799750"/>
    </source>
</evidence>
<dbReference type="AlphaFoldDB" id="A0A6A6QUQ8"/>
<name>A0A6A6QUQ8_9PEZI</name>
<dbReference type="OrthoDB" id="3599804at2759"/>
<evidence type="ECO:0000256" key="1">
    <source>
        <dbReference type="SAM" id="Phobius"/>
    </source>
</evidence>
<dbReference type="Proteomes" id="UP000799750">
    <property type="component" value="Unassembled WGS sequence"/>
</dbReference>
<feature type="transmembrane region" description="Helical" evidence="1">
    <location>
        <begin position="149"/>
        <end position="171"/>
    </location>
</feature>
<protein>
    <submittedName>
        <fullName evidence="2">Uncharacterized protein</fullName>
    </submittedName>
</protein>
<keyword evidence="1" id="KW-0472">Membrane</keyword>
<feature type="transmembrane region" description="Helical" evidence="1">
    <location>
        <begin position="76"/>
        <end position="100"/>
    </location>
</feature>
<feature type="transmembrane region" description="Helical" evidence="1">
    <location>
        <begin position="120"/>
        <end position="143"/>
    </location>
</feature>
<accession>A0A6A6QUQ8</accession>
<evidence type="ECO:0000313" key="2">
    <source>
        <dbReference type="EMBL" id="KAF2495909.1"/>
    </source>
</evidence>
<keyword evidence="1" id="KW-0812">Transmembrane</keyword>
<sequence>MSATSSPASSSVPRTMNMNNASTTEAVVKSFEGFLSFVIGLSIFGASTFAVIVSDIANPSTISENPQFTRKTVRTFLGIAWLFFILALGIVALAMSLLAVQREHTKAGFDGPWRRTWERLGLLASSFIQLLVTVAFLFLSLVLVAYAEAVGWVAVAFTSATAVFTVLSLAVQWS</sequence>
<feature type="transmembrane region" description="Helical" evidence="1">
    <location>
        <begin position="34"/>
        <end position="56"/>
    </location>
</feature>